<dbReference type="GeneID" id="10228584"/>
<dbReference type="KEGG" id="vg:10228584"/>
<dbReference type="EMBL" id="HQ641347">
    <property type="protein sequence ID" value="ADX87921.1"/>
    <property type="molecule type" value="Genomic_DNA"/>
</dbReference>
<dbReference type="Proteomes" id="UP000007502">
    <property type="component" value="Segment"/>
</dbReference>
<proteinExistence type="predicted"/>
<keyword evidence="2" id="KW-1185">Reference proteome</keyword>
<name>F1D1C7_9CAUD</name>
<protein>
    <submittedName>
        <fullName evidence="1">Uncharacterized protein ORF105</fullName>
    </submittedName>
</protein>
<evidence type="ECO:0000313" key="2">
    <source>
        <dbReference type="Proteomes" id="UP000007502"/>
    </source>
</evidence>
<reference evidence="1 2" key="1">
    <citation type="journal article" date="2011" name="MBio">
        <title>Evidence of a dominant lineage of Vibrio cholerae-specific lytic bacteriophages shed by cholera patients over a 10-year period in Dhaka, Bangladesh.</title>
        <authorList>
            <person name="Seed K.D."/>
            <person name="Bodi K.L."/>
            <person name="Kropinski A.M."/>
            <person name="Ackermann H.W."/>
            <person name="Calderwood S.B."/>
            <person name="Qadri F."/>
            <person name="Camilli A."/>
        </authorList>
    </citation>
    <scope>NUCLEOTIDE SEQUENCE [LARGE SCALE GENOMIC DNA]</scope>
</reference>
<dbReference type="RefSeq" id="YP_004251046.1">
    <property type="nucleotide sequence ID" value="NC_015157.1"/>
</dbReference>
<sequence>MKLKDAVRETVQEITSCFNLEWLTAVMVLIVDAVMFIITIVSGGASVIGTIVYFLAPEEFLHQEIGARLFIVWVVFICSGFITRVIYKMIEEE</sequence>
<evidence type="ECO:0000313" key="1">
    <source>
        <dbReference type="EMBL" id="ADX87921.1"/>
    </source>
</evidence>
<gene>
    <name evidence="1" type="primary">ORF105</name>
</gene>
<organism evidence="1 2">
    <name type="scientific">Vibrio phage ICP1</name>
    <dbReference type="NCBI Taxonomy" id="979525"/>
    <lineage>
        <taxon>Viruses</taxon>
        <taxon>Duplodnaviria</taxon>
        <taxon>Heunggongvirae</taxon>
        <taxon>Uroviricota</taxon>
        <taxon>Caudoviricetes</taxon>
        <taxon>Mohonavirus</taxon>
        <taxon>Mohonavirus ICP1</taxon>
    </lineage>
</organism>
<accession>F1D1C7</accession>